<protein>
    <recommendedName>
        <fullName evidence="2">DNA ligase (ATP)</fullName>
        <ecNumber evidence="2">6.5.1.1</ecNumber>
    </recommendedName>
</protein>
<gene>
    <name evidence="6" type="primary">ligD</name>
    <name evidence="6" type="ORF">AB0E61_27435</name>
</gene>
<dbReference type="CDD" id="cd07906">
    <property type="entry name" value="Adenylation_DNA_ligase_LigD_LigC"/>
    <property type="match status" value="1"/>
</dbReference>
<dbReference type="SUPFAM" id="SSF56091">
    <property type="entry name" value="DNA ligase/mRNA capping enzyme, catalytic domain"/>
    <property type="match status" value="1"/>
</dbReference>
<evidence type="ECO:0000256" key="4">
    <source>
        <dbReference type="ARBA" id="ARBA00034003"/>
    </source>
</evidence>
<comment type="caution">
    <text evidence="6">The sequence shown here is derived from an EMBL/GenBank/DDBJ whole genome shotgun (WGS) entry which is preliminary data.</text>
</comment>
<dbReference type="PANTHER" id="PTHR45674:SF4">
    <property type="entry name" value="DNA LIGASE 1"/>
    <property type="match status" value="1"/>
</dbReference>
<dbReference type="CDD" id="cd07971">
    <property type="entry name" value="OBF_DNA_ligase_LigD"/>
    <property type="match status" value="1"/>
</dbReference>
<dbReference type="SUPFAM" id="SSF50249">
    <property type="entry name" value="Nucleic acid-binding proteins"/>
    <property type="match status" value="1"/>
</dbReference>
<dbReference type="Pfam" id="PF01068">
    <property type="entry name" value="DNA_ligase_A_M"/>
    <property type="match status" value="1"/>
</dbReference>
<name>A0ABV2Z750_9ACTN</name>
<dbReference type="InterPro" id="IPR014146">
    <property type="entry name" value="LigD_ligase_dom"/>
</dbReference>
<dbReference type="Proteomes" id="UP001550853">
    <property type="component" value="Unassembled WGS sequence"/>
</dbReference>
<reference evidence="6 7" key="1">
    <citation type="submission" date="2024-06" db="EMBL/GenBank/DDBJ databases">
        <title>The Natural Products Discovery Center: Release of the First 8490 Sequenced Strains for Exploring Actinobacteria Biosynthetic Diversity.</title>
        <authorList>
            <person name="Kalkreuter E."/>
            <person name="Kautsar S.A."/>
            <person name="Yang D."/>
            <person name="Bader C.D."/>
            <person name="Teijaro C.N."/>
            <person name="Fluegel L."/>
            <person name="Davis C.M."/>
            <person name="Simpson J.R."/>
            <person name="Lauterbach L."/>
            <person name="Steele A.D."/>
            <person name="Gui C."/>
            <person name="Meng S."/>
            <person name="Li G."/>
            <person name="Viehrig K."/>
            <person name="Ye F."/>
            <person name="Su P."/>
            <person name="Kiefer A.F."/>
            <person name="Nichols A."/>
            <person name="Cepeda A.J."/>
            <person name="Yan W."/>
            <person name="Fan B."/>
            <person name="Jiang Y."/>
            <person name="Adhikari A."/>
            <person name="Zheng C.-J."/>
            <person name="Schuster L."/>
            <person name="Cowan T.M."/>
            <person name="Smanski M.J."/>
            <person name="Chevrette M.G."/>
            <person name="De Carvalho L.P.S."/>
            <person name="Shen B."/>
        </authorList>
    </citation>
    <scope>NUCLEOTIDE SEQUENCE [LARGE SCALE GENOMIC DNA]</scope>
    <source>
        <strain evidence="6 7">NPDC033039</strain>
    </source>
</reference>
<evidence type="ECO:0000256" key="1">
    <source>
        <dbReference type="ARBA" id="ARBA00007572"/>
    </source>
</evidence>
<keyword evidence="7" id="KW-1185">Reference proteome</keyword>
<dbReference type="InterPro" id="IPR050191">
    <property type="entry name" value="ATP-dep_DNA_ligase"/>
</dbReference>
<dbReference type="Gene3D" id="3.30.1490.70">
    <property type="match status" value="1"/>
</dbReference>
<accession>A0ABV2Z750</accession>
<dbReference type="InterPro" id="IPR012309">
    <property type="entry name" value="DNA_ligase_ATP-dep_C"/>
</dbReference>
<feature type="domain" description="ATP-dependent DNA ligase family profile" evidence="5">
    <location>
        <begin position="119"/>
        <end position="242"/>
    </location>
</feature>
<evidence type="ECO:0000256" key="2">
    <source>
        <dbReference type="ARBA" id="ARBA00012727"/>
    </source>
</evidence>
<organism evidence="6 7">
    <name type="scientific">Streptomyces catenulae</name>
    <dbReference type="NCBI Taxonomy" id="66875"/>
    <lineage>
        <taxon>Bacteria</taxon>
        <taxon>Bacillati</taxon>
        <taxon>Actinomycetota</taxon>
        <taxon>Actinomycetes</taxon>
        <taxon>Kitasatosporales</taxon>
        <taxon>Streptomycetaceae</taxon>
        <taxon>Streptomyces</taxon>
    </lineage>
</organism>
<evidence type="ECO:0000313" key="6">
    <source>
        <dbReference type="EMBL" id="MEU3713818.1"/>
    </source>
</evidence>
<comment type="similarity">
    <text evidence="1">Belongs to the ATP-dependent DNA ligase family.</text>
</comment>
<dbReference type="InterPro" id="IPR012310">
    <property type="entry name" value="DNA_ligase_ATP-dep_cent"/>
</dbReference>
<dbReference type="PROSITE" id="PS50160">
    <property type="entry name" value="DNA_LIGASE_A3"/>
    <property type="match status" value="1"/>
</dbReference>
<dbReference type="PANTHER" id="PTHR45674">
    <property type="entry name" value="DNA LIGASE 1/3 FAMILY MEMBER"/>
    <property type="match status" value="1"/>
</dbReference>
<dbReference type="GO" id="GO:0016874">
    <property type="term" value="F:ligase activity"/>
    <property type="evidence" value="ECO:0007669"/>
    <property type="project" value="UniProtKB-KW"/>
</dbReference>
<keyword evidence="3 6" id="KW-0436">Ligase</keyword>
<dbReference type="NCBIfam" id="TIGR02779">
    <property type="entry name" value="NHEJ_ligase_lig"/>
    <property type="match status" value="1"/>
</dbReference>
<dbReference type="EMBL" id="JBEZVI010000030">
    <property type="protein sequence ID" value="MEU3713818.1"/>
    <property type="molecule type" value="Genomic_DNA"/>
</dbReference>
<dbReference type="Gene3D" id="2.40.50.140">
    <property type="entry name" value="Nucleic acid-binding proteins"/>
    <property type="match status" value="1"/>
</dbReference>
<sequence>MADSTDPGRSPGGAPPVITPMLAVPGPLPVPDDGWAFEVKWDGVRCILTVTDDGSVRPVSRAGNELTATYPELLVPADGARGHTLVLDGEVVAPDAAGRPDFGRLQHRMGVADARRAARLARETPVELVLFDVLHLDGRSLLARPYRERRRVLAGLELSAPAWSVPAALPGHAAEAWDAVVRAGLEGVVAKRLDSPYTPGVRSAQWRKTKRVETLDVVIGGWTPGLGGLRGLPGAVLVGTDAPEGLRFAGAVGSGLSLRERRELAGYLEVLARAGSPFAGPVGVAGARWVEPRLVAEVTASSWTEAGRLRHPVWQRLRPDLTRLG</sequence>
<comment type="catalytic activity">
    <reaction evidence="4">
        <text>ATP + (deoxyribonucleotide)n-3'-hydroxyl + 5'-phospho-(deoxyribonucleotide)m = (deoxyribonucleotide)n+m + AMP + diphosphate.</text>
        <dbReference type="EC" id="6.5.1.1"/>
    </reaction>
</comment>
<dbReference type="InterPro" id="IPR012340">
    <property type="entry name" value="NA-bd_OB-fold"/>
</dbReference>
<dbReference type="EC" id="6.5.1.1" evidence="2"/>
<evidence type="ECO:0000313" key="7">
    <source>
        <dbReference type="Proteomes" id="UP001550853"/>
    </source>
</evidence>
<dbReference type="Gene3D" id="3.30.470.30">
    <property type="entry name" value="DNA ligase/mRNA capping enzyme"/>
    <property type="match status" value="1"/>
</dbReference>
<evidence type="ECO:0000256" key="3">
    <source>
        <dbReference type="ARBA" id="ARBA00022598"/>
    </source>
</evidence>
<proteinExistence type="inferred from homology"/>
<evidence type="ECO:0000259" key="5">
    <source>
        <dbReference type="PROSITE" id="PS50160"/>
    </source>
</evidence>
<dbReference type="RefSeq" id="WP_030288668.1">
    <property type="nucleotide sequence ID" value="NZ_JBEZVI010000030.1"/>
</dbReference>
<dbReference type="Pfam" id="PF04679">
    <property type="entry name" value="DNA_ligase_A_C"/>
    <property type="match status" value="1"/>
</dbReference>